<evidence type="ECO:0000313" key="3">
    <source>
        <dbReference type="Proteomes" id="UP000317909"/>
    </source>
</evidence>
<accession>A0A517TSE9</accession>
<protein>
    <submittedName>
        <fullName evidence="2">Uncharacterized protein</fullName>
    </submittedName>
</protein>
<dbReference type="RefSeq" id="WP_145430475.1">
    <property type="nucleotide sequence ID" value="NZ_CP036339.1"/>
</dbReference>
<feature type="region of interest" description="Disordered" evidence="1">
    <location>
        <begin position="48"/>
        <end position="123"/>
    </location>
</feature>
<dbReference type="OrthoDB" id="284167at2"/>
<feature type="compositionally biased region" description="Low complexity" evidence="1">
    <location>
        <begin position="60"/>
        <end position="69"/>
    </location>
</feature>
<reference evidence="2 3" key="1">
    <citation type="submission" date="2019-02" db="EMBL/GenBank/DDBJ databases">
        <title>Deep-cultivation of Planctomycetes and their phenomic and genomic characterization uncovers novel biology.</title>
        <authorList>
            <person name="Wiegand S."/>
            <person name="Jogler M."/>
            <person name="Boedeker C."/>
            <person name="Pinto D."/>
            <person name="Vollmers J."/>
            <person name="Rivas-Marin E."/>
            <person name="Kohn T."/>
            <person name="Peeters S.H."/>
            <person name="Heuer A."/>
            <person name="Rast P."/>
            <person name="Oberbeckmann S."/>
            <person name="Bunk B."/>
            <person name="Jeske O."/>
            <person name="Meyerdierks A."/>
            <person name="Storesund J.E."/>
            <person name="Kallscheuer N."/>
            <person name="Luecker S."/>
            <person name="Lage O.M."/>
            <person name="Pohl T."/>
            <person name="Merkel B.J."/>
            <person name="Hornburger P."/>
            <person name="Mueller R.-W."/>
            <person name="Bruemmer F."/>
            <person name="Labrenz M."/>
            <person name="Spormann A.M."/>
            <person name="Op den Camp H."/>
            <person name="Overmann J."/>
            <person name="Amann R."/>
            <person name="Jetten M.S.M."/>
            <person name="Mascher T."/>
            <person name="Medema M.H."/>
            <person name="Devos D.P."/>
            <person name="Kaster A.-K."/>
            <person name="Ovreas L."/>
            <person name="Rohde M."/>
            <person name="Galperin M.Y."/>
            <person name="Jogler C."/>
        </authorList>
    </citation>
    <scope>NUCLEOTIDE SEQUENCE [LARGE SCALE GENOMIC DNA]</scope>
    <source>
        <strain evidence="2 3">I41</strain>
    </source>
</reference>
<proteinExistence type="predicted"/>
<dbReference type="Proteomes" id="UP000317909">
    <property type="component" value="Chromosome"/>
</dbReference>
<sequence>MSKQPDFGNDLAALHENVTASVGDVLQVLQQKRATKLPEAIQKTEEIQAAPMRVGEQVAEAESSAGASPPRRPRLASRSRLTPTIERDEPLENVTTRLRQKTNGLLTESALRQRLKKESPSTRQDIIEAALGDWFRKHGYGRDRDEEIAE</sequence>
<name>A0A517TSE9_9BACT</name>
<organism evidence="2 3">
    <name type="scientific">Lacipirellula limnantheis</name>
    <dbReference type="NCBI Taxonomy" id="2528024"/>
    <lineage>
        <taxon>Bacteria</taxon>
        <taxon>Pseudomonadati</taxon>
        <taxon>Planctomycetota</taxon>
        <taxon>Planctomycetia</taxon>
        <taxon>Pirellulales</taxon>
        <taxon>Lacipirellulaceae</taxon>
        <taxon>Lacipirellula</taxon>
    </lineage>
</organism>
<dbReference type="KEGG" id="llh:I41_04590"/>
<dbReference type="AlphaFoldDB" id="A0A517TSE9"/>
<gene>
    <name evidence="2" type="ORF">I41_04590</name>
</gene>
<evidence type="ECO:0000313" key="2">
    <source>
        <dbReference type="EMBL" id="QDT71302.1"/>
    </source>
</evidence>
<dbReference type="EMBL" id="CP036339">
    <property type="protein sequence ID" value="QDT71302.1"/>
    <property type="molecule type" value="Genomic_DNA"/>
</dbReference>
<feature type="compositionally biased region" description="Polar residues" evidence="1">
    <location>
        <begin position="93"/>
        <end position="106"/>
    </location>
</feature>
<keyword evidence="3" id="KW-1185">Reference proteome</keyword>
<evidence type="ECO:0000256" key="1">
    <source>
        <dbReference type="SAM" id="MobiDB-lite"/>
    </source>
</evidence>